<comment type="caution">
    <text evidence="1">The sequence shown here is derived from an EMBL/GenBank/DDBJ whole genome shotgun (WGS) entry which is preliminary data.</text>
</comment>
<proteinExistence type="predicted"/>
<accession>J9CLY2</accession>
<name>J9CLY2_9ZZZZ</name>
<dbReference type="EMBL" id="AMCI01003098">
    <property type="protein sequence ID" value="EJX01096.1"/>
    <property type="molecule type" value="Genomic_DNA"/>
</dbReference>
<organism evidence="1">
    <name type="scientific">gut metagenome</name>
    <dbReference type="NCBI Taxonomy" id="749906"/>
    <lineage>
        <taxon>unclassified sequences</taxon>
        <taxon>metagenomes</taxon>
        <taxon>organismal metagenomes</taxon>
    </lineage>
</organism>
<gene>
    <name evidence="1" type="ORF">EVA_10806</name>
</gene>
<evidence type="ECO:0000313" key="1">
    <source>
        <dbReference type="EMBL" id="EJX01096.1"/>
    </source>
</evidence>
<protein>
    <submittedName>
        <fullName evidence="1">Uncharacterized protein</fullName>
    </submittedName>
</protein>
<sequence>METILPSHLTILFPSFTSKEGNFFFAGTPRISYFSTTFVFKIGFTP</sequence>
<reference evidence="1" key="1">
    <citation type="journal article" date="2012" name="PLoS ONE">
        <title>Gene sets for utilization of primary and secondary nutrition supplies in the distal gut of endangered iberian lynx.</title>
        <authorList>
            <person name="Alcaide M."/>
            <person name="Messina E."/>
            <person name="Richter M."/>
            <person name="Bargiela R."/>
            <person name="Peplies J."/>
            <person name="Huws S.A."/>
            <person name="Newbold C.J."/>
            <person name="Golyshin P.N."/>
            <person name="Simon M.A."/>
            <person name="Lopez G."/>
            <person name="Yakimov M.M."/>
            <person name="Ferrer M."/>
        </authorList>
    </citation>
    <scope>NUCLEOTIDE SEQUENCE</scope>
</reference>
<dbReference type="AlphaFoldDB" id="J9CLY2"/>